<accession>A0A1J1J635</accession>
<proteinExistence type="predicted"/>
<feature type="transmembrane region" description="Helical" evidence="1">
    <location>
        <begin position="52"/>
        <end position="73"/>
    </location>
</feature>
<feature type="transmembrane region" description="Helical" evidence="1">
    <location>
        <begin position="20"/>
        <end position="40"/>
    </location>
</feature>
<name>A0A1J1J635_9DIPT</name>
<reference evidence="2 3" key="1">
    <citation type="submission" date="2015-04" db="EMBL/GenBank/DDBJ databases">
        <authorList>
            <person name="Syromyatnikov M.Y."/>
            <person name="Popov V.N."/>
        </authorList>
    </citation>
    <scope>NUCLEOTIDE SEQUENCE [LARGE SCALE GENOMIC DNA]</scope>
</reference>
<keyword evidence="3" id="KW-1185">Reference proteome</keyword>
<gene>
    <name evidence="2" type="ORF">CLUMA_CG020427</name>
</gene>
<keyword evidence="1" id="KW-1133">Transmembrane helix</keyword>
<organism evidence="2 3">
    <name type="scientific">Clunio marinus</name>
    <dbReference type="NCBI Taxonomy" id="568069"/>
    <lineage>
        <taxon>Eukaryota</taxon>
        <taxon>Metazoa</taxon>
        <taxon>Ecdysozoa</taxon>
        <taxon>Arthropoda</taxon>
        <taxon>Hexapoda</taxon>
        <taxon>Insecta</taxon>
        <taxon>Pterygota</taxon>
        <taxon>Neoptera</taxon>
        <taxon>Endopterygota</taxon>
        <taxon>Diptera</taxon>
        <taxon>Nematocera</taxon>
        <taxon>Chironomoidea</taxon>
        <taxon>Chironomidae</taxon>
        <taxon>Clunio</taxon>
    </lineage>
</organism>
<dbReference type="AlphaFoldDB" id="A0A1J1J635"/>
<keyword evidence="1" id="KW-0472">Membrane</keyword>
<evidence type="ECO:0000256" key="1">
    <source>
        <dbReference type="SAM" id="Phobius"/>
    </source>
</evidence>
<evidence type="ECO:0000313" key="3">
    <source>
        <dbReference type="Proteomes" id="UP000183832"/>
    </source>
</evidence>
<feature type="transmembrane region" description="Helical" evidence="1">
    <location>
        <begin position="85"/>
        <end position="107"/>
    </location>
</feature>
<protein>
    <submittedName>
        <fullName evidence="2">CLUMA_CG020427, isoform A</fullName>
    </submittedName>
</protein>
<keyword evidence="1" id="KW-0812">Transmembrane</keyword>
<feature type="transmembrane region" description="Helical" evidence="1">
    <location>
        <begin position="136"/>
        <end position="156"/>
    </location>
</feature>
<sequence length="176" mass="20622">MARVKSFLGCCQLETGGLCLGWFFFILFFILTTLLVVFGGRSIYANPHPLHTLIWLDIIIFWIIVIYSSWLMVQGIKTKNPSKIQPFRIIFIAATILLLLDLIYFIYKINFKKKDPQSIIKTEQDIFQLIEQDFKAVRILVSLLLLIMSIYIYVFVDSLHKCVRESRTRYYVVAKV</sequence>
<dbReference type="Proteomes" id="UP000183832">
    <property type="component" value="Unassembled WGS sequence"/>
</dbReference>
<dbReference type="EMBL" id="CVRI01000072">
    <property type="protein sequence ID" value="CRL07458.1"/>
    <property type="molecule type" value="Genomic_DNA"/>
</dbReference>
<evidence type="ECO:0000313" key="2">
    <source>
        <dbReference type="EMBL" id="CRL07458.1"/>
    </source>
</evidence>